<keyword evidence="2" id="KW-1185">Reference proteome</keyword>
<reference evidence="1" key="1">
    <citation type="submission" date="2020-05" db="EMBL/GenBank/DDBJ databases">
        <authorList>
            <person name="Petersen J."/>
            <person name="Sayavedra L."/>
        </authorList>
    </citation>
    <scope>NUCLEOTIDE SEQUENCE</scope>
    <source>
        <strain evidence="1">B azoricus SOX Menez Gwen</strain>
    </source>
</reference>
<evidence type="ECO:0000313" key="1">
    <source>
        <dbReference type="EMBL" id="CAB5506981.1"/>
    </source>
</evidence>
<organism evidence="1 2">
    <name type="scientific">Bathymodiolus azoricus thioautotrophic gill symbiont</name>
    <dbReference type="NCBI Taxonomy" id="235205"/>
    <lineage>
        <taxon>Bacteria</taxon>
        <taxon>Pseudomonadati</taxon>
        <taxon>Pseudomonadota</taxon>
        <taxon>Gammaproteobacteria</taxon>
        <taxon>sulfur-oxidizing symbionts</taxon>
    </lineage>
</organism>
<accession>A0ACA8ZV74</accession>
<sequence length="292" mass="34038">MRLQELVTLHTKENILAEATTTKYHSVVSIFIKDTNINLVSSIDHETILNWRDNILNRSSAGNWNNYHRHLRALLQTAIKFKVIKENPFIKVKSITHYPDKKYLLSELEVQNLLAFCDNIKHGWFWSCVITTLKYTGIRRRQLVGLTWSDFDLDNRCLILRVITSKTKREYIVPINQQVIDSILLVRQKTMHLNTDQNKNNQIFNITLINSRYFADNMNEGHVARFFVKTSKTLNLRVSAHRFRHTFATKLANNTQTNIKTVQNLLGHSSVHTTLGYVHPDISDMRKAINLL</sequence>
<evidence type="ECO:0000313" key="2">
    <source>
        <dbReference type="Proteomes" id="UP000635628"/>
    </source>
</evidence>
<proteinExistence type="predicted"/>
<protein>
    <submittedName>
        <fullName evidence="1">Uncharacterized protein</fullName>
    </submittedName>
</protein>
<gene>
    <name evidence="1" type="ORF">AZO1586R_2219</name>
</gene>
<comment type="caution">
    <text evidence="1">The sequence shown here is derived from an EMBL/GenBank/DDBJ whole genome shotgun (WGS) entry which is preliminary data.</text>
</comment>
<name>A0ACA8ZV74_9GAMM</name>
<dbReference type="Proteomes" id="UP000635628">
    <property type="component" value="Unassembled WGS sequence"/>
</dbReference>
<dbReference type="EMBL" id="CAESAP020000352">
    <property type="protein sequence ID" value="CAB5506981.1"/>
    <property type="molecule type" value="Genomic_DNA"/>
</dbReference>